<keyword evidence="7" id="KW-0436">Ligase</keyword>
<feature type="transmembrane region" description="Helical" evidence="5">
    <location>
        <begin position="34"/>
        <end position="52"/>
    </location>
</feature>
<evidence type="ECO:0000256" key="4">
    <source>
        <dbReference type="ARBA" id="ARBA00023136"/>
    </source>
</evidence>
<feature type="transmembrane region" description="Helical" evidence="5">
    <location>
        <begin position="235"/>
        <end position="254"/>
    </location>
</feature>
<accession>A0ABV9H233</accession>
<proteinExistence type="predicted"/>
<evidence type="ECO:0000256" key="5">
    <source>
        <dbReference type="SAM" id="Phobius"/>
    </source>
</evidence>
<comment type="caution">
    <text evidence="7">The sequence shown here is derived from an EMBL/GenBank/DDBJ whole genome shotgun (WGS) entry which is preliminary data.</text>
</comment>
<evidence type="ECO:0000256" key="3">
    <source>
        <dbReference type="ARBA" id="ARBA00022989"/>
    </source>
</evidence>
<dbReference type="EMBL" id="JBHSEW010000013">
    <property type="protein sequence ID" value="MFC4623251.1"/>
    <property type="molecule type" value="Genomic_DNA"/>
</dbReference>
<gene>
    <name evidence="7" type="ORF">ACFO3A_13655</name>
</gene>
<dbReference type="InterPro" id="IPR007016">
    <property type="entry name" value="O-antigen_ligase-rel_domated"/>
</dbReference>
<feature type="transmembrane region" description="Helical" evidence="5">
    <location>
        <begin position="335"/>
        <end position="362"/>
    </location>
</feature>
<feature type="transmembrane region" description="Helical" evidence="5">
    <location>
        <begin position="123"/>
        <end position="142"/>
    </location>
</feature>
<feature type="transmembrane region" description="Helical" evidence="5">
    <location>
        <begin position="394"/>
        <end position="411"/>
    </location>
</feature>
<feature type="transmembrane region" description="Helical" evidence="5">
    <location>
        <begin position="369"/>
        <end position="388"/>
    </location>
</feature>
<dbReference type="Proteomes" id="UP001595967">
    <property type="component" value="Unassembled WGS sequence"/>
</dbReference>
<organism evidence="7 8">
    <name type="scientific">Comamonas nitrativorans</name>
    <dbReference type="NCBI Taxonomy" id="108437"/>
    <lineage>
        <taxon>Bacteria</taxon>
        <taxon>Pseudomonadati</taxon>
        <taxon>Pseudomonadota</taxon>
        <taxon>Betaproteobacteria</taxon>
        <taxon>Burkholderiales</taxon>
        <taxon>Comamonadaceae</taxon>
        <taxon>Comamonas</taxon>
    </lineage>
</organism>
<evidence type="ECO:0000259" key="6">
    <source>
        <dbReference type="Pfam" id="PF04932"/>
    </source>
</evidence>
<sequence length="422" mass="47647">MKSKPFAKENYLETINTLAVFFLVFSYLTLPFSLALHNVGYTLAIVLALPKIKSTLAQVKKEPLVLVLLALLALIIITSTYSLSPWSGTLGENFKKYLKIALAVVLLPLLADDKTRQRCMQGFFIGMIFVLVSTYLSIWFNLPWSSNKNLGWGGDHTVFGNYITQNIMMSFFALLCIDMIGKEKKMFINLLLILAIVLAATSTLYLSAGRTGYLALFLGVSAYIVFRLPKKLSIISLALVFIAGVTAFNTSKGIQTRYQEARQETILIFEQVNAQEAPKLTSIGARWYMWMKSIELIQERPLTGWGLGSHGVKWCEKAPEPAWCNVGDRTPHNQFLFFFTEMGILGFAWFLALLATLVWAAWNHPKYRPLFMGFIAIFIGDSLVNASLWNAREYNFFIIMLCWLYCSARFSNKGWAYHGAGN</sequence>
<evidence type="ECO:0000313" key="7">
    <source>
        <dbReference type="EMBL" id="MFC4623251.1"/>
    </source>
</evidence>
<keyword evidence="3 5" id="KW-1133">Transmembrane helix</keyword>
<comment type="subcellular location">
    <subcellularLocation>
        <location evidence="1">Membrane</location>
        <topology evidence="1">Multi-pass membrane protein</topology>
    </subcellularLocation>
</comment>
<reference evidence="8" key="1">
    <citation type="journal article" date="2019" name="Int. J. Syst. Evol. Microbiol.">
        <title>The Global Catalogue of Microorganisms (GCM) 10K type strain sequencing project: providing services to taxonomists for standard genome sequencing and annotation.</title>
        <authorList>
            <consortium name="The Broad Institute Genomics Platform"/>
            <consortium name="The Broad Institute Genome Sequencing Center for Infectious Disease"/>
            <person name="Wu L."/>
            <person name="Ma J."/>
        </authorList>
    </citation>
    <scope>NUCLEOTIDE SEQUENCE [LARGE SCALE GENOMIC DNA]</scope>
    <source>
        <strain evidence="8">JCM 11650</strain>
    </source>
</reference>
<evidence type="ECO:0000256" key="1">
    <source>
        <dbReference type="ARBA" id="ARBA00004141"/>
    </source>
</evidence>
<feature type="transmembrane region" description="Helical" evidence="5">
    <location>
        <begin position="64"/>
        <end position="82"/>
    </location>
</feature>
<keyword evidence="4 5" id="KW-0472">Membrane</keyword>
<protein>
    <submittedName>
        <fullName evidence="7">O-antigen ligase family protein</fullName>
    </submittedName>
</protein>
<dbReference type="PANTHER" id="PTHR37422">
    <property type="entry name" value="TEICHURONIC ACID BIOSYNTHESIS PROTEIN TUAE"/>
    <property type="match status" value="1"/>
</dbReference>
<dbReference type="GO" id="GO:0016874">
    <property type="term" value="F:ligase activity"/>
    <property type="evidence" value="ECO:0007669"/>
    <property type="project" value="UniProtKB-KW"/>
</dbReference>
<dbReference type="RefSeq" id="WP_377727413.1">
    <property type="nucleotide sequence ID" value="NZ_JBHSEW010000013.1"/>
</dbReference>
<dbReference type="Pfam" id="PF04932">
    <property type="entry name" value="Wzy_C"/>
    <property type="match status" value="1"/>
</dbReference>
<dbReference type="InterPro" id="IPR051533">
    <property type="entry name" value="WaaL-like"/>
</dbReference>
<feature type="transmembrane region" description="Helical" evidence="5">
    <location>
        <begin position="187"/>
        <end position="206"/>
    </location>
</feature>
<evidence type="ECO:0000256" key="2">
    <source>
        <dbReference type="ARBA" id="ARBA00022692"/>
    </source>
</evidence>
<keyword evidence="2 5" id="KW-0812">Transmembrane</keyword>
<feature type="transmembrane region" description="Helical" evidence="5">
    <location>
        <begin position="162"/>
        <end position="180"/>
    </location>
</feature>
<keyword evidence="8" id="KW-1185">Reference proteome</keyword>
<name>A0ABV9H233_9BURK</name>
<evidence type="ECO:0000313" key="8">
    <source>
        <dbReference type="Proteomes" id="UP001595967"/>
    </source>
</evidence>
<feature type="domain" description="O-antigen ligase-related" evidence="6">
    <location>
        <begin position="196"/>
        <end position="351"/>
    </location>
</feature>
<dbReference type="PANTHER" id="PTHR37422:SF13">
    <property type="entry name" value="LIPOPOLYSACCHARIDE BIOSYNTHESIS PROTEIN PA4999-RELATED"/>
    <property type="match status" value="1"/>
</dbReference>